<evidence type="ECO:0000313" key="3">
    <source>
        <dbReference type="Proteomes" id="UP000050827"/>
    </source>
</evidence>
<keyword evidence="3" id="KW-1185">Reference proteome</keyword>
<reference evidence="2 3" key="1">
    <citation type="submission" date="2015-04" db="EMBL/GenBank/DDBJ databases">
        <title>Complete genome of flavobacterium.</title>
        <authorList>
            <person name="Kwon Y.M."/>
            <person name="Kim S.-J."/>
        </authorList>
    </citation>
    <scope>NUCLEOTIDE SEQUENCE [LARGE SCALE GENOMIC DNA]</scope>
    <source>
        <strain evidence="2 3">DK169</strain>
    </source>
</reference>
<feature type="chain" id="PRO_5006189655" description="Dienelactone hydrolase domain-containing protein" evidence="1">
    <location>
        <begin position="28"/>
        <end position="336"/>
    </location>
</feature>
<dbReference type="InterPro" id="IPR029058">
    <property type="entry name" value="AB_hydrolase_fold"/>
</dbReference>
<evidence type="ECO:0008006" key="4">
    <source>
        <dbReference type="Google" id="ProtNLM"/>
    </source>
</evidence>
<dbReference type="EMBL" id="LCTZ01000002">
    <property type="protein sequence ID" value="KQC30252.1"/>
    <property type="molecule type" value="Genomic_DNA"/>
</dbReference>
<organism evidence="2 3">
    <name type="scientific">Flagellimonas eckloniae</name>
    <dbReference type="NCBI Taxonomy" id="346185"/>
    <lineage>
        <taxon>Bacteria</taxon>
        <taxon>Pseudomonadati</taxon>
        <taxon>Bacteroidota</taxon>
        <taxon>Flavobacteriia</taxon>
        <taxon>Flavobacteriales</taxon>
        <taxon>Flavobacteriaceae</taxon>
        <taxon>Flagellimonas</taxon>
    </lineage>
</organism>
<evidence type="ECO:0000256" key="1">
    <source>
        <dbReference type="SAM" id="SignalP"/>
    </source>
</evidence>
<dbReference type="Proteomes" id="UP000050827">
    <property type="component" value="Unassembled WGS sequence"/>
</dbReference>
<dbReference type="STRING" id="346185.AAY42_10475"/>
<keyword evidence="1" id="KW-0732">Signal</keyword>
<sequence>MKLCPKKSRKLSLLLVFGILIFYSSCSKDKDSLSTGADTGEIILSPTTKDIILYAEVDNIQIPIYLSIPQNCSNTDYPAIVLLHGSNGMWKDNDFESGVMSRQNNEWREIFDANCIVGAYVDSYSARGVTARTGDLRIPPENFKISAQFVRPKDANAALELLRRIKFSNGNPLVRPKDIGLLGFSDGATALAATLYDAKSTPINWEWTQKSDGIEYDSSDGVLAPQSVPLNGGFSGGVFYYGGTVGYSYWGNNPCSDNAISDNIYEPYAPMLFQIPLNDELTENTLCTVELLQSKGHSVKLNLYDADHSFDHTDDTHSPLGRASTIDWFKNILKIN</sequence>
<accession>A0A0Q1DMM7</accession>
<dbReference type="SUPFAM" id="SSF53474">
    <property type="entry name" value="alpha/beta-Hydrolases"/>
    <property type="match status" value="1"/>
</dbReference>
<dbReference type="Gene3D" id="3.40.50.1820">
    <property type="entry name" value="alpha/beta hydrolase"/>
    <property type="match status" value="1"/>
</dbReference>
<evidence type="ECO:0000313" key="2">
    <source>
        <dbReference type="EMBL" id="KQC30252.1"/>
    </source>
</evidence>
<protein>
    <recommendedName>
        <fullName evidence="4">Dienelactone hydrolase domain-containing protein</fullName>
    </recommendedName>
</protein>
<comment type="caution">
    <text evidence="2">The sequence shown here is derived from an EMBL/GenBank/DDBJ whole genome shotgun (WGS) entry which is preliminary data.</text>
</comment>
<dbReference type="AlphaFoldDB" id="A0A0Q1DMM7"/>
<dbReference type="OrthoDB" id="1412847at2"/>
<gene>
    <name evidence="2" type="ORF">AAY42_10475</name>
</gene>
<proteinExistence type="predicted"/>
<feature type="signal peptide" evidence="1">
    <location>
        <begin position="1"/>
        <end position="27"/>
    </location>
</feature>
<name>A0A0Q1DMM7_9FLAO</name>
<dbReference type="RefSeq" id="WP_055394937.1">
    <property type="nucleotide sequence ID" value="NZ_LCTZ01000002.1"/>
</dbReference>